<feature type="region of interest" description="Disordered" evidence="1">
    <location>
        <begin position="1"/>
        <end position="24"/>
    </location>
</feature>
<accession>A0A5J5D9T9</accession>
<gene>
    <name evidence="2" type="ORF">FQN60_002395</name>
</gene>
<sequence>MLQTAWGTKWRDRQRHTSARLHDTMSLAPYSTTYRGHRGVRKDTVSLRGLLHAFRPVARQRPLPHSSTSRIKASPEAPLLAKHLSTQPRRGSEARHVQLRTAQGPGPTLMIQRQTGK</sequence>
<organism evidence="2 3">
    <name type="scientific">Etheostoma spectabile</name>
    <name type="common">orangethroat darter</name>
    <dbReference type="NCBI Taxonomy" id="54343"/>
    <lineage>
        <taxon>Eukaryota</taxon>
        <taxon>Metazoa</taxon>
        <taxon>Chordata</taxon>
        <taxon>Craniata</taxon>
        <taxon>Vertebrata</taxon>
        <taxon>Euteleostomi</taxon>
        <taxon>Actinopterygii</taxon>
        <taxon>Neopterygii</taxon>
        <taxon>Teleostei</taxon>
        <taxon>Neoteleostei</taxon>
        <taxon>Acanthomorphata</taxon>
        <taxon>Eupercaria</taxon>
        <taxon>Perciformes</taxon>
        <taxon>Percoidei</taxon>
        <taxon>Percidae</taxon>
        <taxon>Etheostomatinae</taxon>
        <taxon>Etheostoma</taxon>
    </lineage>
</organism>
<evidence type="ECO:0000313" key="3">
    <source>
        <dbReference type="Proteomes" id="UP000327493"/>
    </source>
</evidence>
<name>A0A5J5D9T9_9PERO</name>
<feature type="region of interest" description="Disordered" evidence="1">
    <location>
        <begin position="58"/>
        <end position="117"/>
    </location>
</feature>
<keyword evidence="3" id="KW-1185">Reference proteome</keyword>
<comment type="caution">
    <text evidence="2">The sequence shown here is derived from an EMBL/GenBank/DDBJ whole genome shotgun (WGS) entry which is preliminary data.</text>
</comment>
<reference evidence="2 3" key="1">
    <citation type="submission" date="2019-08" db="EMBL/GenBank/DDBJ databases">
        <title>A chromosome-level genome assembly, high-density linkage maps, and genome scans reveal the genomic architecture of hybrid incompatibilities underlying speciation via character displacement in darters (Percidae: Etheostominae).</title>
        <authorList>
            <person name="Moran R.L."/>
            <person name="Catchen J.M."/>
            <person name="Fuller R.C."/>
        </authorList>
    </citation>
    <scope>NUCLEOTIDE SEQUENCE [LARGE SCALE GENOMIC DNA]</scope>
    <source>
        <strain evidence="2">EspeVRDwgs_2016</strain>
        <tissue evidence="2">Muscle</tissue>
    </source>
</reference>
<evidence type="ECO:0000313" key="2">
    <source>
        <dbReference type="EMBL" id="KAA8591452.1"/>
    </source>
</evidence>
<dbReference type="Proteomes" id="UP000327493">
    <property type="component" value="Chromosome 7"/>
</dbReference>
<evidence type="ECO:0000256" key="1">
    <source>
        <dbReference type="SAM" id="MobiDB-lite"/>
    </source>
</evidence>
<dbReference type="AlphaFoldDB" id="A0A5J5D9T9"/>
<protein>
    <submittedName>
        <fullName evidence="2">Uncharacterized protein</fullName>
    </submittedName>
</protein>
<proteinExistence type="predicted"/>
<dbReference type="EMBL" id="VOFY01000007">
    <property type="protein sequence ID" value="KAA8591452.1"/>
    <property type="molecule type" value="Genomic_DNA"/>
</dbReference>